<comment type="similarity">
    <text evidence="3 9">Belongs to the carotenoid/retinoid oxidoreductase family.</text>
</comment>
<reference evidence="12 13" key="2">
    <citation type="journal article" date="2011" name="Stand. Genomic Sci.">
        <title>Complete genome sequence of Isosphaera pallida type strain (IS1B).</title>
        <authorList>
            <consortium name="US DOE Joint Genome Institute (JGI-PGF)"/>
            <person name="Goker M."/>
            <person name="Cleland D."/>
            <person name="Saunders E."/>
            <person name="Lapidus A."/>
            <person name="Nolan M."/>
            <person name="Lucas S."/>
            <person name="Hammon N."/>
            <person name="Deshpande S."/>
            <person name="Cheng J.F."/>
            <person name="Tapia R."/>
            <person name="Han C."/>
            <person name="Goodwin L."/>
            <person name="Pitluck S."/>
            <person name="Liolios K."/>
            <person name="Pagani I."/>
            <person name="Ivanova N."/>
            <person name="Mavromatis K."/>
            <person name="Pati A."/>
            <person name="Chen A."/>
            <person name="Palaniappan K."/>
            <person name="Land M."/>
            <person name="Hauser L."/>
            <person name="Chang Y.J."/>
            <person name="Jeffries C.D."/>
            <person name="Detter J.C."/>
            <person name="Beck B."/>
            <person name="Woyke T."/>
            <person name="Bristow J."/>
            <person name="Eisen J.A."/>
            <person name="Markowitz V."/>
            <person name="Hugenholtz P."/>
            <person name="Kyrpides N.C."/>
            <person name="Klenk H.P."/>
        </authorList>
    </citation>
    <scope>NUCLEOTIDE SEQUENCE [LARGE SCALE GENOMIC DNA]</scope>
    <source>
        <strain evidence="13">ATCC 43644 / DSM 9630 / IS1B</strain>
    </source>
</reference>
<reference key="1">
    <citation type="submission" date="2010-11" db="EMBL/GenBank/DDBJ databases">
        <title>The complete sequence of chromosome of Isophaera pallida ATCC 43644.</title>
        <authorList>
            <consortium name="US DOE Joint Genome Institute (JGI-PGF)"/>
            <person name="Lucas S."/>
            <person name="Copeland A."/>
            <person name="Lapidus A."/>
            <person name="Bruce D."/>
            <person name="Goodwin L."/>
            <person name="Pitluck S."/>
            <person name="Kyrpides N."/>
            <person name="Mavromatis K."/>
            <person name="Pagani I."/>
            <person name="Ivanova N."/>
            <person name="Saunders E."/>
            <person name="Brettin T."/>
            <person name="Detter J.C."/>
            <person name="Han C."/>
            <person name="Tapia R."/>
            <person name="Land M."/>
            <person name="Hauser L."/>
            <person name="Markowitz V."/>
            <person name="Cheng J.-F."/>
            <person name="Hugenholtz P."/>
            <person name="Woyke T."/>
            <person name="Wu D."/>
            <person name="Eisen J.A."/>
        </authorList>
    </citation>
    <scope>NUCLEOTIDE SEQUENCE</scope>
    <source>
        <strain>ATCC 43644</strain>
    </source>
</reference>
<dbReference type="InterPro" id="IPR014105">
    <property type="entry name" value="Carotenoid/retinoid_OxRdtase"/>
</dbReference>
<evidence type="ECO:0000256" key="1">
    <source>
        <dbReference type="ARBA" id="ARBA00001974"/>
    </source>
</evidence>
<evidence type="ECO:0000256" key="4">
    <source>
        <dbReference type="ARBA" id="ARBA00022630"/>
    </source>
</evidence>
<dbReference type="Proteomes" id="UP000008631">
    <property type="component" value="Chromosome"/>
</dbReference>
<dbReference type="RefSeq" id="WP_013564439.1">
    <property type="nucleotide sequence ID" value="NC_014962.1"/>
</dbReference>
<dbReference type="STRING" id="575540.Isop_1567"/>
<dbReference type="NCBIfam" id="TIGR02734">
    <property type="entry name" value="crtI_fam"/>
    <property type="match status" value="1"/>
</dbReference>
<dbReference type="PANTHER" id="PTHR43734:SF3">
    <property type="entry name" value="B-CAROTENE KETOLASE"/>
    <property type="match status" value="1"/>
</dbReference>
<name>E8QZL5_ISOPI</name>
<comment type="cofactor">
    <cofactor evidence="1">
        <name>FAD</name>
        <dbReference type="ChEBI" id="CHEBI:57692"/>
    </cofactor>
</comment>
<keyword evidence="7 9" id="KW-0560">Oxidoreductase</keyword>
<dbReference type="EMBL" id="CP002353">
    <property type="protein sequence ID" value="ADV62151.1"/>
    <property type="molecule type" value="Genomic_DNA"/>
</dbReference>
<dbReference type="InParanoid" id="E8QZL5"/>
<sequence>MSIAPPPSSPKLSASPLPPSPYAGRPRPPRPRTGQGKKAVVIGSGFGGLAAAIRLQTKGYATTLLEMRDKPGGRAYVYEDQGFIFDAGPTIVTVPFLFDELAELVGQPLEKYVTIVPCDPYYRIYFHDGAYFDYVGEQDRLEREIAKFSPEDVRGYRDFLDYSRRIFDRAFTDLADHSFHSVWEMLKVAPDLIKLRADRSVFAQVSKFIKHPKLRQIFTFEPLLIGGNPLRSSSIYSMIHYLEKTWGVHFVMGGTGALVNGLVKMFEEAGGTLKLNHRVEEIEVERGRVVGVRVGDQRFPADLVVSNGDVANTYRKLIKPEHRRKWTDRRLEKMRYAMSLVVIYFGTNRTYPHLPHHSIILGPRYEGLLTDIFDHKIVAEDFSLYLHAPTRTDPSLAPPGCECFYVLSPVPNLAGGQDWEAIKEEYADRILASMEKEYLVPDLRHHLVTKRIFTPADFEGVLDAYQGSAFQFEPVLTQSAWFRPHNISEDVEGLFFVGAGTHPGAGLPGVVSSAKVLEKFI</sequence>
<evidence type="ECO:0000256" key="3">
    <source>
        <dbReference type="ARBA" id="ARBA00006046"/>
    </source>
</evidence>
<evidence type="ECO:0000256" key="6">
    <source>
        <dbReference type="ARBA" id="ARBA00022827"/>
    </source>
</evidence>
<feature type="domain" description="Amine oxidase" evidence="11">
    <location>
        <begin position="47"/>
        <end position="515"/>
    </location>
</feature>
<dbReference type="InterPro" id="IPR002937">
    <property type="entry name" value="Amino_oxidase"/>
</dbReference>
<dbReference type="FunFam" id="3.50.50.60:FF:000378">
    <property type="entry name" value="Phytoene desaturase"/>
    <property type="match status" value="1"/>
</dbReference>
<evidence type="ECO:0000256" key="9">
    <source>
        <dbReference type="RuleBase" id="RU362075"/>
    </source>
</evidence>
<evidence type="ECO:0000259" key="11">
    <source>
        <dbReference type="Pfam" id="PF01593"/>
    </source>
</evidence>
<dbReference type="GO" id="GO:0016627">
    <property type="term" value="F:oxidoreductase activity, acting on the CH-CH group of donors"/>
    <property type="evidence" value="ECO:0007669"/>
    <property type="project" value="UniProtKB-ARBA"/>
</dbReference>
<dbReference type="SUPFAM" id="SSF51905">
    <property type="entry name" value="FAD/NAD(P)-binding domain"/>
    <property type="match status" value="1"/>
</dbReference>
<dbReference type="HOGENOM" id="CLU_019722_2_1_0"/>
<dbReference type="AlphaFoldDB" id="E8QZL5"/>
<proteinExistence type="inferred from homology"/>
<gene>
    <name evidence="12" type="ordered locus">Isop_1567</name>
</gene>
<keyword evidence="13" id="KW-1185">Reference proteome</keyword>
<dbReference type="PANTHER" id="PTHR43734">
    <property type="entry name" value="PHYTOENE DESATURASE"/>
    <property type="match status" value="1"/>
</dbReference>
<protein>
    <recommendedName>
        <fullName evidence="8">Phytoene dehydrogenase</fullName>
    </recommendedName>
</protein>
<evidence type="ECO:0000256" key="8">
    <source>
        <dbReference type="ARBA" id="ARBA00031986"/>
    </source>
</evidence>
<dbReference type="PROSITE" id="PS00982">
    <property type="entry name" value="PHYTOENE_DH"/>
    <property type="match status" value="1"/>
</dbReference>
<dbReference type="InterPro" id="IPR036188">
    <property type="entry name" value="FAD/NAD-bd_sf"/>
</dbReference>
<organism evidence="12 13">
    <name type="scientific">Isosphaera pallida (strain ATCC 43644 / DSM 9630 / IS1B)</name>
    <dbReference type="NCBI Taxonomy" id="575540"/>
    <lineage>
        <taxon>Bacteria</taxon>
        <taxon>Pseudomonadati</taxon>
        <taxon>Planctomycetota</taxon>
        <taxon>Planctomycetia</taxon>
        <taxon>Isosphaerales</taxon>
        <taxon>Isosphaeraceae</taxon>
        <taxon>Isosphaera</taxon>
    </lineage>
</organism>
<keyword evidence="4" id="KW-0285">Flavoprotein</keyword>
<dbReference type="OrthoDB" id="9814556at2"/>
<evidence type="ECO:0000256" key="5">
    <source>
        <dbReference type="ARBA" id="ARBA00022746"/>
    </source>
</evidence>
<dbReference type="Pfam" id="PF01593">
    <property type="entry name" value="Amino_oxidase"/>
    <property type="match status" value="1"/>
</dbReference>
<dbReference type="KEGG" id="ipa:Isop_1567"/>
<comment type="pathway">
    <text evidence="2 9">Carotenoid biosynthesis.</text>
</comment>
<evidence type="ECO:0000256" key="7">
    <source>
        <dbReference type="ARBA" id="ARBA00023002"/>
    </source>
</evidence>
<dbReference type="Gene3D" id="3.50.50.60">
    <property type="entry name" value="FAD/NAD(P)-binding domain"/>
    <property type="match status" value="2"/>
</dbReference>
<evidence type="ECO:0000313" key="13">
    <source>
        <dbReference type="Proteomes" id="UP000008631"/>
    </source>
</evidence>
<dbReference type="GO" id="GO:0016117">
    <property type="term" value="P:carotenoid biosynthetic process"/>
    <property type="evidence" value="ECO:0007669"/>
    <property type="project" value="UniProtKB-KW"/>
</dbReference>
<dbReference type="eggNOG" id="COG1233">
    <property type="taxonomic scope" value="Bacteria"/>
</dbReference>
<feature type="region of interest" description="Disordered" evidence="10">
    <location>
        <begin position="1"/>
        <end position="37"/>
    </location>
</feature>
<keyword evidence="6" id="KW-0274">FAD</keyword>
<accession>E8QZL5</accession>
<keyword evidence="5 9" id="KW-0125">Carotenoid biosynthesis</keyword>
<dbReference type="InterPro" id="IPR008150">
    <property type="entry name" value="Phytoene_DH_bac_CS"/>
</dbReference>
<evidence type="ECO:0000313" key="12">
    <source>
        <dbReference type="EMBL" id="ADV62151.1"/>
    </source>
</evidence>
<evidence type="ECO:0000256" key="2">
    <source>
        <dbReference type="ARBA" id="ARBA00004829"/>
    </source>
</evidence>
<evidence type="ECO:0000256" key="10">
    <source>
        <dbReference type="SAM" id="MobiDB-lite"/>
    </source>
</evidence>